<reference evidence="1 2" key="1">
    <citation type="journal article" date="2019" name="Sci. Rep.">
        <title>Orb-weaving spider Araneus ventricosus genome elucidates the spidroin gene catalogue.</title>
        <authorList>
            <person name="Kono N."/>
            <person name="Nakamura H."/>
            <person name="Ohtoshi R."/>
            <person name="Moran D.A.P."/>
            <person name="Shinohara A."/>
            <person name="Yoshida Y."/>
            <person name="Fujiwara M."/>
            <person name="Mori M."/>
            <person name="Tomita M."/>
            <person name="Arakawa K."/>
        </authorList>
    </citation>
    <scope>NUCLEOTIDE SEQUENCE [LARGE SCALE GENOMIC DNA]</scope>
</reference>
<organism evidence="1 2">
    <name type="scientific">Araneus ventricosus</name>
    <name type="common">Orbweaver spider</name>
    <name type="synonym">Epeira ventricosa</name>
    <dbReference type="NCBI Taxonomy" id="182803"/>
    <lineage>
        <taxon>Eukaryota</taxon>
        <taxon>Metazoa</taxon>
        <taxon>Ecdysozoa</taxon>
        <taxon>Arthropoda</taxon>
        <taxon>Chelicerata</taxon>
        <taxon>Arachnida</taxon>
        <taxon>Araneae</taxon>
        <taxon>Araneomorphae</taxon>
        <taxon>Entelegynae</taxon>
        <taxon>Araneoidea</taxon>
        <taxon>Araneidae</taxon>
        <taxon>Araneus</taxon>
    </lineage>
</organism>
<dbReference type="AlphaFoldDB" id="A0A4Y2CXY3"/>
<evidence type="ECO:0000313" key="1">
    <source>
        <dbReference type="EMBL" id="GBM08155.1"/>
    </source>
</evidence>
<proteinExistence type="predicted"/>
<gene>
    <name evidence="1" type="ORF">AVEN_73725_1</name>
</gene>
<sequence>MDLSPGPGARCPVIKKKKPYRTLEMNSVEKKKEGRPAFPYDLLLYSHSYPCGS</sequence>
<feature type="non-terminal residue" evidence="1">
    <location>
        <position position="53"/>
    </location>
</feature>
<dbReference type="EMBL" id="BGPR01164531">
    <property type="protein sequence ID" value="GBM08155.1"/>
    <property type="molecule type" value="Genomic_DNA"/>
</dbReference>
<protein>
    <submittedName>
        <fullName evidence="1">Uncharacterized protein</fullName>
    </submittedName>
</protein>
<name>A0A4Y2CXY3_ARAVE</name>
<comment type="caution">
    <text evidence="1">The sequence shown here is derived from an EMBL/GenBank/DDBJ whole genome shotgun (WGS) entry which is preliminary data.</text>
</comment>
<dbReference type="Proteomes" id="UP000499080">
    <property type="component" value="Unassembled WGS sequence"/>
</dbReference>
<evidence type="ECO:0000313" key="2">
    <source>
        <dbReference type="Proteomes" id="UP000499080"/>
    </source>
</evidence>
<keyword evidence="2" id="KW-1185">Reference proteome</keyword>
<accession>A0A4Y2CXY3</accession>